<gene>
    <name evidence="1" type="ORF">CEXT_506051</name>
</gene>
<name>A0AAV4XCJ0_CAEEX</name>
<keyword evidence="2" id="KW-1185">Reference proteome</keyword>
<evidence type="ECO:0000313" key="2">
    <source>
        <dbReference type="Proteomes" id="UP001054945"/>
    </source>
</evidence>
<proteinExistence type="predicted"/>
<comment type="caution">
    <text evidence="1">The sequence shown here is derived from an EMBL/GenBank/DDBJ whole genome shotgun (WGS) entry which is preliminary data.</text>
</comment>
<sequence length="312" mass="34243">MKICTVIQINNNRIFLLHQVVEPFACKEGSFPDTGDSLNNSKPGFRGKRYQVRWRGGGAEAAVDTWPAPVVPHGAVFGFSPPFQSRCCYRLFTSENVTCVETFFLPINMGFLPVIFGKIRGKHSFSLWLRSPAGLTLQWHARRPSTLGVNGLAGWLATSCLSRLRWTRSTAGRGKANSCSCSGACPSVVGQAGQEMQTNIFSGTQTEVCCWRTCHLCDVALAAAEENTDVATTHCIGVMDTRNERTEVKENANRSRVVETRRIASEGLHIVLPSDGVQILRLVELGSIDSMQSKLHFLFKNGGLADFATTLE</sequence>
<protein>
    <submittedName>
        <fullName evidence="1">Uncharacterized protein</fullName>
    </submittedName>
</protein>
<evidence type="ECO:0000313" key="1">
    <source>
        <dbReference type="EMBL" id="GIY92902.1"/>
    </source>
</evidence>
<dbReference type="EMBL" id="BPLR01000208">
    <property type="protein sequence ID" value="GIY92902.1"/>
    <property type="molecule type" value="Genomic_DNA"/>
</dbReference>
<organism evidence="1 2">
    <name type="scientific">Caerostris extrusa</name>
    <name type="common">Bark spider</name>
    <name type="synonym">Caerostris bankana</name>
    <dbReference type="NCBI Taxonomy" id="172846"/>
    <lineage>
        <taxon>Eukaryota</taxon>
        <taxon>Metazoa</taxon>
        <taxon>Ecdysozoa</taxon>
        <taxon>Arthropoda</taxon>
        <taxon>Chelicerata</taxon>
        <taxon>Arachnida</taxon>
        <taxon>Araneae</taxon>
        <taxon>Araneomorphae</taxon>
        <taxon>Entelegynae</taxon>
        <taxon>Araneoidea</taxon>
        <taxon>Araneidae</taxon>
        <taxon>Caerostris</taxon>
    </lineage>
</organism>
<reference evidence="1 2" key="1">
    <citation type="submission" date="2021-06" db="EMBL/GenBank/DDBJ databases">
        <title>Caerostris extrusa draft genome.</title>
        <authorList>
            <person name="Kono N."/>
            <person name="Arakawa K."/>
        </authorList>
    </citation>
    <scope>NUCLEOTIDE SEQUENCE [LARGE SCALE GENOMIC DNA]</scope>
</reference>
<accession>A0AAV4XCJ0</accession>
<dbReference type="AlphaFoldDB" id="A0AAV4XCJ0"/>
<dbReference type="Proteomes" id="UP001054945">
    <property type="component" value="Unassembled WGS sequence"/>
</dbReference>